<keyword evidence="1" id="KW-0479">Metal-binding</keyword>
<dbReference type="GO" id="GO:0005737">
    <property type="term" value="C:cytoplasm"/>
    <property type="evidence" value="ECO:0000318"/>
    <property type="project" value="GO_Central"/>
</dbReference>
<reference evidence="7 10" key="2">
    <citation type="journal article" date="2014" name="BMC Genomics">
        <title>An improved genome release (version Mt4.0) for the model legume Medicago truncatula.</title>
        <authorList>
            <person name="Tang H."/>
            <person name="Krishnakumar V."/>
            <person name="Bidwell S."/>
            <person name="Rosen B."/>
            <person name="Chan A."/>
            <person name="Zhou S."/>
            <person name="Gentzbittel L."/>
            <person name="Childs K.L."/>
            <person name="Yandell M."/>
            <person name="Gundlach H."/>
            <person name="Mayer K.F."/>
            <person name="Schwartz D.C."/>
            <person name="Town C.D."/>
        </authorList>
    </citation>
    <scope>GENOME REANNOTATION</scope>
    <source>
        <strain evidence="7">A17</strain>
        <strain evidence="9 10">cv. Jemalong A17</strain>
    </source>
</reference>
<protein>
    <recommendedName>
        <fullName evidence="6">Annexin</fullName>
    </recommendedName>
</protein>
<evidence type="ECO:0000256" key="4">
    <source>
        <dbReference type="ARBA" id="ARBA00023216"/>
    </source>
</evidence>
<dbReference type="InterPro" id="IPR018502">
    <property type="entry name" value="Annexin_repeat"/>
</dbReference>
<dbReference type="EMBL" id="CM001217">
    <property type="protein sequence ID" value="KEH40703.1"/>
    <property type="molecule type" value="Genomic_DNA"/>
</dbReference>
<dbReference type="FunFam" id="1.10.220.10:FF:000001">
    <property type="entry name" value="Annexin"/>
    <property type="match status" value="1"/>
</dbReference>
<dbReference type="GO" id="GO:0009651">
    <property type="term" value="P:response to salt stress"/>
    <property type="evidence" value="ECO:0000318"/>
    <property type="project" value="GO_Central"/>
</dbReference>
<dbReference type="Proteomes" id="UP000002051">
    <property type="component" value="Unassembled WGS sequence"/>
</dbReference>
<dbReference type="GO" id="GO:0005509">
    <property type="term" value="F:calcium ion binding"/>
    <property type="evidence" value="ECO:0007669"/>
    <property type="project" value="InterPro"/>
</dbReference>
<comment type="similarity">
    <text evidence="6">Belongs to the annexin family.</text>
</comment>
<dbReference type="FunFam" id="1.10.220.10:FF:000008">
    <property type="entry name" value="Annexin"/>
    <property type="match status" value="1"/>
</dbReference>
<keyword evidence="4 6" id="KW-0041">Annexin</keyword>
<evidence type="ECO:0000256" key="2">
    <source>
        <dbReference type="ARBA" id="ARBA00022737"/>
    </source>
</evidence>
<keyword evidence="5 6" id="KW-0111">Calcium/phospholipid-binding</keyword>
<dbReference type="STRING" id="3880.A0A072VGY1"/>
<dbReference type="InterPro" id="IPR001464">
    <property type="entry name" value="Annexin"/>
</dbReference>
<reference evidence="8" key="4">
    <citation type="journal article" date="2018" name="Nat. Plants">
        <title>Whole-genome landscape of Medicago truncatula symbiotic genes.</title>
        <authorList>
            <person name="Pecrix Y."/>
            <person name="Gamas P."/>
            <person name="Carrere S."/>
        </authorList>
    </citation>
    <scope>NUCLEOTIDE SEQUENCE</scope>
    <source>
        <tissue evidence="8">Leaves</tissue>
    </source>
</reference>
<dbReference type="SMART" id="SM00335">
    <property type="entry name" value="ANX"/>
    <property type="match status" value="4"/>
</dbReference>
<organism evidence="7 10">
    <name type="scientific">Medicago truncatula</name>
    <name type="common">Barrel medic</name>
    <name type="synonym">Medicago tribuloides</name>
    <dbReference type="NCBI Taxonomy" id="3880"/>
    <lineage>
        <taxon>Eukaryota</taxon>
        <taxon>Viridiplantae</taxon>
        <taxon>Streptophyta</taxon>
        <taxon>Embryophyta</taxon>
        <taxon>Tracheophyta</taxon>
        <taxon>Spermatophyta</taxon>
        <taxon>Magnoliopsida</taxon>
        <taxon>eudicotyledons</taxon>
        <taxon>Gunneridae</taxon>
        <taxon>Pentapetalae</taxon>
        <taxon>rosids</taxon>
        <taxon>fabids</taxon>
        <taxon>Fabales</taxon>
        <taxon>Fabaceae</taxon>
        <taxon>Papilionoideae</taxon>
        <taxon>50 kb inversion clade</taxon>
        <taxon>NPAAA clade</taxon>
        <taxon>Hologalegina</taxon>
        <taxon>IRL clade</taxon>
        <taxon>Trifolieae</taxon>
        <taxon>Medicago</taxon>
    </lineage>
</organism>
<gene>
    <name evidence="9" type="primary">25482621</name>
    <name evidence="7" type="ordered locus">MTR_1g033560</name>
    <name evidence="8" type="ORF">MtrunA17_Chr1g0162071</name>
</gene>
<dbReference type="GO" id="GO:0005544">
    <property type="term" value="F:calcium-dependent phospholipid binding"/>
    <property type="evidence" value="ECO:0000318"/>
    <property type="project" value="GO_Central"/>
</dbReference>
<dbReference type="Proteomes" id="UP000265566">
    <property type="component" value="Chromosome 1"/>
</dbReference>
<comment type="domain">
    <text evidence="6">A pair of annexin repeats may form one binding site for calcium and phospholipid.</text>
</comment>
<keyword evidence="2 6" id="KW-0677">Repeat</keyword>
<proteinExistence type="inferred from homology"/>
<accession>A0A072VGY1</accession>
<evidence type="ECO:0000256" key="6">
    <source>
        <dbReference type="RuleBase" id="RU003540"/>
    </source>
</evidence>
<dbReference type="Pfam" id="PF00191">
    <property type="entry name" value="Annexin"/>
    <property type="match status" value="4"/>
</dbReference>
<dbReference type="GO" id="GO:0009408">
    <property type="term" value="P:response to heat"/>
    <property type="evidence" value="ECO:0000318"/>
    <property type="project" value="GO_Central"/>
</dbReference>
<dbReference type="PRINTS" id="PR00196">
    <property type="entry name" value="ANNEXIN"/>
</dbReference>
<dbReference type="Gene3D" id="1.10.220.10">
    <property type="entry name" value="Annexin"/>
    <property type="match status" value="4"/>
</dbReference>
<dbReference type="GO" id="GO:0001786">
    <property type="term" value="F:phosphatidylserine binding"/>
    <property type="evidence" value="ECO:0000318"/>
    <property type="project" value="GO_Central"/>
</dbReference>
<dbReference type="EnsemblPlants" id="KEH40703">
    <property type="protein sequence ID" value="KEH40703"/>
    <property type="gene ID" value="MTR_1g033560"/>
</dbReference>
<dbReference type="InterPro" id="IPR018252">
    <property type="entry name" value="Annexin_repeat_CS"/>
</dbReference>
<reference evidence="7 10" key="1">
    <citation type="journal article" date="2011" name="Nature">
        <title>The Medicago genome provides insight into the evolution of rhizobial symbioses.</title>
        <authorList>
            <person name="Young N.D."/>
            <person name="Debelle F."/>
            <person name="Oldroyd G.E."/>
            <person name="Geurts R."/>
            <person name="Cannon S.B."/>
            <person name="Udvardi M.K."/>
            <person name="Benedito V.A."/>
            <person name="Mayer K.F."/>
            <person name="Gouzy J."/>
            <person name="Schoof H."/>
            <person name="Van de Peer Y."/>
            <person name="Proost S."/>
            <person name="Cook D.R."/>
            <person name="Meyers B.C."/>
            <person name="Spannagl M."/>
            <person name="Cheung F."/>
            <person name="De Mita S."/>
            <person name="Krishnakumar V."/>
            <person name="Gundlach H."/>
            <person name="Zhou S."/>
            <person name="Mudge J."/>
            <person name="Bharti A.K."/>
            <person name="Murray J.D."/>
            <person name="Naoumkina M.A."/>
            <person name="Rosen B."/>
            <person name="Silverstein K.A."/>
            <person name="Tang H."/>
            <person name="Rombauts S."/>
            <person name="Zhao P.X."/>
            <person name="Zhou P."/>
            <person name="Barbe V."/>
            <person name="Bardou P."/>
            <person name="Bechner M."/>
            <person name="Bellec A."/>
            <person name="Berger A."/>
            <person name="Berges H."/>
            <person name="Bidwell S."/>
            <person name="Bisseling T."/>
            <person name="Choisne N."/>
            <person name="Couloux A."/>
            <person name="Denny R."/>
            <person name="Deshpande S."/>
            <person name="Dai X."/>
            <person name="Doyle J.J."/>
            <person name="Dudez A.M."/>
            <person name="Farmer A.D."/>
            <person name="Fouteau S."/>
            <person name="Franken C."/>
            <person name="Gibelin C."/>
            <person name="Gish J."/>
            <person name="Goldstein S."/>
            <person name="Gonzalez A.J."/>
            <person name="Green P.J."/>
            <person name="Hallab A."/>
            <person name="Hartog M."/>
            <person name="Hua A."/>
            <person name="Humphray S.J."/>
            <person name="Jeong D.H."/>
            <person name="Jing Y."/>
            <person name="Jocker A."/>
            <person name="Kenton S.M."/>
            <person name="Kim D.J."/>
            <person name="Klee K."/>
            <person name="Lai H."/>
            <person name="Lang C."/>
            <person name="Lin S."/>
            <person name="Macmil S.L."/>
            <person name="Magdelenat G."/>
            <person name="Matthews L."/>
            <person name="McCorrison J."/>
            <person name="Monaghan E.L."/>
            <person name="Mun J.H."/>
            <person name="Najar F.Z."/>
            <person name="Nicholson C."/>
            <person name="Noirot C."/>
            <person name="O'Bleness M."/>
            <person name="Paule C.R."/>
            <person name="Poulain J."/>
            <person name="Prion F."/>
            <person name="Qin B."/>
            <person name="Qu C."/>
            <person name="Retzel E.F."/>
            <person name="Riddle C."/>
            <person name="Sallet E."/>
            <person name="Samain S."/>
            <person name="Samson N."/>
            <person name="Sanders I."/>
            <person name="Saurat O."/>
            <person name="Scarpelli C."/>
            <person name="Schiex T."/>
            <person name="Segurens B."/>
            <person name="Severin A.J."/>
            <person name="Sherrier D.J."/>
            <person name="Shi R."/>
            <person name="Sims S."/>
            <person name="Singer S.R."/>
            <person name="Sinharoy S."/>
            <person name="Sterck L."/>
            <person name="Viollet A."/>
            <person name="Wang B.B."/>
            <person name="Wang K."/>
            <person name="Wang M."/>
            <person name="Wang X."/>
            <person name="Warfsmann J."/>
            <person name="Weissenbach J."/>
            <person name="White D.D."/>
            <person name="White J.D."/>
            <person name="Wiley G.B."/>
            <person name="Wincker P."/>
            <person name="Xing Y."/>
            <person name="Yang L."/>
            <person name="Yao Z."/>
            <person name="Ying F."/>
            <person name="Zhai J."/>
            <person name="Zhou L."/>
            <person name="Zuber A."/>
            <person name="Denarie J."/>
            <person name="Dixon R.A."/>
            <person name="May G.D."/>
            <person name="Schwartz D.C."/>
            <person name="Rogers J."/>
            <person name="Quetier F."/>
            <person name="Town C.D."/>
            <person name="Roe B.A."/>
        </authorList>
    </citation>
    <scope>NUCLEOTIDE SEQUENCE [LARGE SCALE GENOMIC DNA]</scope>
    <source>
        <strain evidence="7">A17</strain>
        <strain evidence="9 10">cv. Jemalong A17</strain>
    </source>
</reference>
<evidence type="ECO:0000256" key="5">
    <source>
        <dbReference type="ARBA" id="ARBA00023302"/>
    </source>
</evidence>
<evidence type="ECO:0000313" key="10">
    <source>
        <dbReference type="Proteomes" id="UP000002051"/>
    </source>
</evidence>
<dbReference type="PANTHER" id="PTHR10502">
    <property type="entry name" value="ANNEXIN"/>
    <property type="match status" value="1"/>
</dbReference>
<evidence type="ECO:0000256" key="1">
    <source>
        <dbReference type="ARBA" id="ARBA00022723"/>
    </source>
</evidence>
<evidence type="ECO:0000256" key="3">
    <source>
        <dbReference type="ARBA" id="ARBA00022837"/>
    </source>
</evidence>
<dbReference type="GO" id="GO:0009414">
    <property type="term" value="P:response to water deprivation"/>
    <property type="evidence" value="ECO:0000318"/>
    <property type="project" value="GO_Central"/>
</dbReference>
<evidence type="ECO:0000313" key="9">
    <source>
        <dbReference type="EnsemblPlants" id="KEH40703"/>
    </source>
</evidence>
<dbReference type="GO" id="GO:0005886">
    <property type="term" value="C:plasma membrane"/>
    <property type="evidence" value="ECO:0000318"/>
    <property type="project" value="GO_Central"/>
</dbReference>
<evidence type="ECO:0000313" key="7">
    <source>
        <dbReference type="EMBL" id="KEH40703.1"/>
    </source>
</evidence>
<dbReference type="FunFam" id="1.10.220.10:FF:000002">
    <property type="entry name" value="Annexin"/>
    <property type="match status" value="1"/>
</dbReference>
<evidence type="ECO:0000313" key="8">
    <source>
        <dbReference type="EMBL" id="RHN78124.1"/>
    </source>
</evidence>
<name>A0A072VGY1_MEDTR</name>
<keyword evidence="10" id="KW-1185">Reference proteome</keyword>
<dbReference type="InterPro" id="IPR037104">
    <property type="entry name" value="Annexin_sf"/>
</dbReference>
<dbReference type="PROSITE" id="PS51897">
    <property type="entry name" value="ANNEXIN_2"/>
    <property type="match status" value="4"/>
</dbReference>
<dbReference type="PROSITE" id="PS00223">
    <property type="entry name" value="ANNEXIN_1"/>
    <property type="match status" value="1"/>
</dbReference>
<dbReference type="AlphaFoldDB" id="A0A072VGY1"/>
<dbReference type="GO" id="GO:0009409">
    <property type="term" value="P:response to cold"/>
    <property type="evidence" value="ECO:0000318"/>
    <property type="project" value="GO_Central"/>
</dbReference>
<dbReference type="HOGENOM" id="CLU_025300_0_1_1"/>
<dbReference type="Gramene" id="rna1645">
    <property type="protein sequence ID" value="RHN78124.1"/>
    <property type="gene ID" value="gene1645"/>
</dbReference>
<dbReference type="OrthoDB" id="37886at2759"/>
<dbReference type="SUPFAM" id="SSF47874">
    <property type="entry name" value="Annexin"/>
    <property type="match status" value="1"/>
</dbReference>
<keyword evidence="3 6" id="KW-0106">Calcium</keyword>
<dbReference type="PANTHER" id="PTHR10502:SF191">
    <property type="entry name" value="ANNEXIN"/>
    <property type="match status" value="1"/>
</dbReference>
<dbReference type="EMBL" id="PSQE01000001">
    <property type="protein sequence ID" value="RHN78124.1"/>
    <property type="molecule type" value="Genomic_DNA"/>
</dbReference>
<reference evidence="9" key="3">
    <citation type="submission" date="2015-04" db="UniProtKB">
        <authorList>
            <consortium name="EnsemblPlants"/>
        </authorList>
    </citation>
    <scope>IDENTIFICATION</scope>
    <source>
        <strain evidence="9">cv. Jemalong A17</strain>
    </source>
</reference>
<sequence length="315" mass="35597">MATLTVPPVIPSPREDAKKLHKAFKGLGCDTKRVIQVLAHRNSEQRSLIQQEYETTYSEPLSKRISAEVRGNLKKALLLWLHDPPSRDAKVVRKALTSPVVDNQAITETICSRTPSQLRRLKEVYLSNYHSPLEHDIENQTSGDHKKLLLAYVSTPRYEGPELDSLMVEEDAKLLYKSGEKRIGTDEKTFIRIFSERSSTHLAAVNSAYTSFGKSLEKAIKSETSGSFMSGLLTILRCATNSPMYFAKILRKSMKGIGTDDSRLIRVIVTRTEIDMQPIKAAYYSRYKKPLTHAVKSDTRGHYEDFLISLLGTDY</sequence>
<dbReference type="KEGG" id="mtr:25482621"/>